<reference evidence="1 2" key="1">
    <citation type="journal article" date="2014" name="Genome Announc.">
        <title>Whole-Genome Sequence of Serratia symbiotica Strain CWBI-2.3T, a Free-Living Symbiont of the Black Bean Aphid Aphis fabae.</title>
        <authorList>
            <person name="Foray V."/>
            <person name="Grigorescu A.S."/>
            <person name="Sabri A."/>
            <person name="Haubruge E."/>
            <person name="Lognay G."/>
            <person name="Francis F."/>
            <person name="Fauconnier M.L."/>
            <person name="Hance T."/>
            <person name="Thonart P."/>
        </authorList>
    </citation>
    <scope>NUCLEOTIDE SEQUENCE [LARGE SCALE GENOMIC DNA]</scope>
    <source>
        <strain evidence="1">CWBI-2.3</strain>
    </source>
</reference>
<dbReference type="GeneID" id="93735217"/>
<organism evidence="1 2">
    <name type="scientific">Serratia symbiotica</name>
    <dbReference type="NCBI Taxonomy" id="138074"/>
    <lineage>
        <taxon>Bacteria</taxon>
        <taxon>Pseudomonadati</taxon>
        <taxon>Pseudomonadota</taxon>
        <taxon>Gammaproteobacteria</taxon>
        <taxon>Enterobacterales</taxon>
        <taxon>Yersiniaceae</taxon>
        <taxon>Serratia</taxon>
    </lineage>
</organism>
<protein>
    <submittedName>
        <fullName evidence="1">Uncharacterized protein</fullName>
    </submittedName>
</protein>
<name>A0A7D5NPZ4_9GAMM</name>
<dbReference type="EMBL" id="CP050855">
    <property type="protein sequence ID" value="QLH61887.1"/>
    <property type="molecule type" value="Genomic_DNA"/>
</dbReference>
<evidence type="ECO:0000313" key="2">
    <source>
        <dbReference type="Proteomes" id="UP000042738"/>
    </source>
</evidence>
<proteinExistence type="predicted"/>
<dbReference type="AlphaFoldDB" id="A0A7D5NPZ4"/>
<evidence type="ECO:0000313" key="1">
    <source>
        <dbReference type="EMBL" id="QLH61887.1"/>
    </source>
</evidence>
<dbReference type="RefSeq" id="WP_160289782.1">
    <property type="nucleotide sequence ID" value="NZ_CAXKXZ010000101.1"/>
</dbReference>
<gene>
    <name evidence="1" type="ORF">SYMBAF_01595</name>
</gene>
<sequence>MNKFSKLLTAMLLAGSAFSATTATSHADPAPIQCQDGEIAALDLAGKWICIVVK</sequence>
<accession>A0A7D5NPZ4</accession>
<dbReference type="Proteomes" id="UP000042738">
    <property type="component" value="Chromosome"/>
</dbReference>